<name>A0A9N7VC25_PLEPL</name>
<sequence length="281" mass="31554">MAVHEPIRRHHEAQLEDDTQHKLYQRAQRIAQQEKILDNTCKVASLPSTPNTQCACVPRQTKDHAINRRMMANKRGMEGGADTSPFLHHSFLIPHALSPIPPSSYNKSARIWNRPFIIVKEPGYRRCGFASVHREEGPCACTVRTQQQVVGVKGGEGGERRRKEERGPKRRLLPRTLSCTRSLCFLQVADARVLLRGFSCAPGGSFLLHDGWAQRSSACAHMHPRAPSPPLTVTLKRSSKAPSSQTTETSLITELQPERSERDCEQNQVPPLRPEALWVLL</sequence>
<gene>
    <name evidence="2" type="ORF">PLEPLA_LOCUS34303</name>
</gene>
<protein>
    <submittedName>
        <fullName evidence="2">Uncharacterized protein</fullName>
    </submittedName>
</protein>
<accession>A0A9N7VC25</accession>
<dbReference type="EMBL" id="CADEAL010003920">
    <property type="protein sequence ID" value="CAB1446578.1"/>
    <property type="molecule type" value="Genomic_DNA"/>
</dbReference>
<comment type="caution">
    <text evidence="2">The sequence shown here is derived from an EMBL/GenBank/DDBJ whole genome shotgun (WGS) entry which is preliminary data.</text>
</comment>
<proteinExistence type="predicted"/>
<evidence type="ECO:0000313" key="3">
    <source>
        <dbReference type="Proteomes" id="UP001153269"/>
    </source>
</evidence>
<feature type="compositionally biased region" description="Polar residues" evidence="1">
    <location>
        <begin position="240"/>
        <end position="253"/>
    </location>
</feature>
<dbReference type="Proteomes" id="UP001153269">
    <property type="component" value="Unassembled WGS sequence"/>
</dbReference>
<feature type="compositionally biased region" description="Basic and acidic residues" evidence="1">
    <location>
        <begin position="256"/>
        <end position="265"/>
    </location>
</feature>
<feature type="region of interest" description="Disordered" evidence="1">
    <location>
        <begin position="221"/>
        <end position="268"/>
    </location>
</feature>
<dbReference type="AlphaFoldDB" id="A0A9N7VC25"/>
<evidence type="ECO:0000313" key="2">
    <source>
        <dbReference type="EMBL" id="CAB1446578.1"/>
    </source>
</evidence>
<evidence type="ECO:0000256" key="1">
    <source>
        <dbReference type="SAM" id="MobiDB-lite"/>
    </source>
</evidence>
<reference evidence="2" key="1">
    <citation type="submission" date="2020-03" db="EMBL/GenBank/DDBJ databases">
        <authorList>
            <person name="Weist P."/>
        </authorList>
    </citation>
    <scope>NUCLEOTIDE SEQUENCE</scope>
</reference>
<organism evidence="2 3">
    <name type="scientific">Pleuronectes platessa</name>
    <name type="common">European plaice</name>
    <dbReference type="NCBI Taxonomy" id="8262"/>
    <lineage>
        <taxon>Eukaryota</taxon>
        <taxon>Metazoa</taxon>
        <taxon>Chordata</taxon>
        <taxon>Craniata</taxon>
        <taxon>Vertebrata</taxon>
        <taxon>Euteleostomi</taxon>
        <taxon>Actinopterygii</taxon>
        <taxon>Neopterygii</taxon>
        <taxon>Teleostei</taxon>
        <taxon>Neoteleostei</taxon>
        <taxon>Acanthomorphata</taxon>
        <taxon>Carangaria</taxon>
        <taxon>Pleuronectiformes</taxon>
        <taxon>Pleuronectoidei</taxon>
        <taxon>Pleuronectidae</taxon>
        <taxon>Pleuronectes</taxon>
    </lineage>
</organism>
<keyword evidence="3" id="KW-1185">Reference proteome</keyword>